<dbReference type="InterPro" id="IPR016193">
    <property type="entry name" value="Cytidine_deaminase-like"/>
</dbReference>
<comment type="cofactor">
    <cofactor evidence="8">
        <name>Zn(2+)</name>
        <dbReference type="ChEBI" id="CHEBI:29105"/>
    </cofactor>
    <text evidence="8">Binds 1 zinc ion per subunit.</text>
</comment>
<comment type="subunit">
    <text evidence="2 8">Homodimer.</text>
</comment>
<dbReference type="GO" id="GO:0002100">
    <property type="term" value="P:tRNA wobble adenosine to inosine editing"/>
    <property type="evidence" value="ECO:0007669"/>
    <property type="project" value="UniProtKB-UniRule"/>
</dbReference>
<dbReference type="GO" id="GO:0008270">
    <property type="term" value="F:zinc ion binding"/>
    <property type="evidence" value="ECO:0007669"/>
    <property type="project" value="UniProtKB-UniRule"/>
</dbReference>
<keyword evidence="5 8" id="KW-0378">Hydrolase</keyword>
<dbReference type="Gene3D" id="3.40.140.10">
    <property type="entry name" value="Cytidine Deaminase, domain 2"/>
    <property type="match status" value="1"/>
</dbReference>
<evidence type="ECO:0000256" key="4">
    <source>
        <dbReference type="ARBA" id="ARBA00022723"/>
    </source>
</evidence>
<evidence type="ECO:0000259" key="9">
    <source>
        <dbReference type="PROSITE" id="PS51747"/>
    </source>
</evidence>
<dbReference type="SUPFAM" id="SSF53927">
    <property type="entry name" value="Cytidine deaminase-like"/>
    <property type="match status" value="1"/>
</dbReference>
<evidence type="ECO:0000313" key="11">
    <source>
        <dbReference type="Proteomes" id="UP000270927"/>
    </source>
</evidence>
<proteinExistence type="inferred from homology"/>
<evidence type="ECO:0000256" key="6">
    <source>
        <dbReference type="ARBA" id="ARBA00022833"/>
    </source>
</evidence>
<evidence type="ECO:0000256" key="2">
    <source>
        <dbReference type="ARBA" id="ARBA00011738"/>
    </source>
</evidence>
<gene>
    <name evidence="8" type="primary">tadA</name>
    <name evidence="10" type="ORF">EDM02_00295</name>
</gene>
<feature type="active site" description="Proton donor" evidence="8">
    <location>
        <position position="61"/>
    </location>
</feature>
<feature type="binding site" evidence="8">
    <location>
        <position position="59"/>
    </location>
    <ligand>
        <name>Zn(2+)</name>
        <dbReference type="ChEBI" id="CHEBI:29105"/>
        <note>catalytic</note>
    </ligand>
</feature>
<keyword evidence="11" id="KW-1185">Reference proteome</keyword>
<dbReference type="EMBL" id="RARA01000010">
    <property type="protein sequence ID" value="ROT47803.1"/>
    <property type="molecule type" value="Genomic_DNA"/>
</dbReference>
<dbReference type="PROSITE" id="PS00903">
    <property type="entry name" value="CYT_DCMP_DEAMINASES_1"/>
    <property type="match status" value="1"/>
</dbReference>
<dbReference type="EC" id="3.5.4.33" evidence="8"/>
<evidence type="ECO:0000256" key="3">
    <source>
        <dbReference type="ARBA" id="ARBA00022694"/>
    </source>
</evidence>
<sequence length="159" mass="17783">MSIKHQIDNDIFFMKEALKEAEKAATIGEVPIGAVIVSNDKIIARSYNQVELLRDPTAHAEILVITAAANHFNSKYLTSCTLYVTLEPCIMCHGALYWSQIKRMVFGASDPKRSAHSISAPILHPRTEVQQNILAKESNALLVYFFKKLRNPYPVPVEG</sequence>
<evidence type="ECO:0000256" key="8">
    <source>
        <dbReference type="HAMAP-Rule" id="MF_00972"/>
    </source>
</evidence>
<accession>A0A3N2QDC2</accession>
<organism evidence="10 11">
    <name type="scientific">Candidatus Cardinium hertigii</name>
    <dbReference type="NCBI Taxonomy" id="247481"/>
    <lineage>
        <taxon>Bacteria</taxon>
        <taxon>Pseudomonadati</taxon>
        <taxon>Bacteroidota</taxon>
        <taxon>Cytophagia</taxon>
        <taxon>Cytophagales</taxon>
        <taxon>Amoebophilaceae</taxon>
        <taxon>Candidatus Cardinium</taxon>
    </lineage>
</organism>
<keyword evidence="6 8" id="KW-0862">Zinc</keyword>
<evidence type="ECO:0000313" key="10">
    <source>
        <dbReference type="EMBL" id="ROT47803.1"/>
    </source>
</evidence>
<dbReference type="InterPro" id="IPR016192">
    <property type="entry name" value="APOBEC/CMP_deaminase_Zn-bd"/>
</dbReference>
<dbReference type="AlphaFoldDB" id="A0A3N2QDC2"/>
<dbReference type="Proteomes" id="UP000270927">
    <property type="component" value="Unassembled WGS sequence"/>
</dbReference>
<evidence type="ECO:0000256" key="1">
    <source>
        <dbReference type="ARBA" id="ARBA00010669"/>
    </source>
</evidence>
<dbReference type="PANTHER" id="PTHR11079">
    <property type="entry name" value="CYTOSINE DEAMINASE FAMILY MEMBER"/>
    <property type="match status" value="1"/>
</dbReference>
<keyword evidence="4 8" id="KW-0479">Metal-binding</keyword>
<reference evidence="10 11" key="1">
    <citation type="submission" date="2018-09" db="EMBL/GenBank/DDBJ databases">
        <title>Comparative Genomics of Wolbachia-Cardinium Dual Endosymbiosis in a Plant-Parasitic Nematode.</title>
        <authorList>
            <person name="Brown A.M.V."/>
            <person name="Wasala S.K."/>
            <person name="Howe D.K."/>
            <person name="Peetz A.B."/>
            <person name="Zasada I.A."/>
            <person name="Denver D.R."/>
        </authorList>
    </citation>
    <scope>NUCLEOTIDE SEQUENCE [LARGE SCALE GENOMIC DNA]</scope>
    <source>
        <strain evidence="10 11">Pp_1</strain>
    </source>
</reference>
<evidence type="ECO:0000256" key="7">
    <source>
        <dbReference type="ARBA" id="ARBA00048045"/>
    </source>
</evidence>
<keyword evidence="3 8" id="KW-0819">tRNA processing</keyword>
<name>A0A3N2QDC2_9BACT</name>
<protein>
    <recommendedName>
        <fullName evidence="8">tRNA-specific adenosine deaminase</fullName>
        <ecNumber evidence="8">3.5.4.33</ecNumber>
    </recommendedName>
</protein>
<dbReference type="OrthoDB" id="9802676at2"/>
<evidence type="ECO:0000256" key="5">
    <source>
        <dbReference type="ARBA" id="ARBA00022801"/>
    </source>
</evidence>
<dbReference type="InterPro" id="IPR002125">
    <property type="entry name" value="CMP_dCMP_dom"/>
</dbReference>
<dbReference type="HAMAP" id="MF_00972">
    <property type="entry name" value="tRNA_aden_deaminase"/>
    <property type="match status" value="1"/>
</dbReference>
<dbReference type="PANTHER" id="PTHR11079:SF202">
    <property type="entry name" value="TRNA-SPECIFIC ADENOSINE DEAMINASE"/>
    <property type="match status" value="1"/>
</dbReference>
<dbReference type="PROSITE" id="PS51747">
    <property type="entry name" value="CYT_DCMP_DEAMINASES_2"/>
    <property type="match status" value="1"/>
</dbReference>
<comment type="catalytic activity">
    <reaction evidence="7 8">
        <text>adenosine(34) in tRNA + H2O + H(+) = inosine(34) in tRNA + NH4(+)</text>
        <dbReference type="Rhea" id="RHEA:43168"/>
        <dbReference type="Rhea" id="RHEA-COMP:10373"/>
        <dbReference type="Rhea" id="RHEA-COMP:10374"/>
        <dbReference type="ChEBI" id="CHEBI:15377"/>
        <dbReference type="ChEBI" id="CHEBI:15378"/>
        <dbReference type="ChEBI" id="CHEBI:28938"/>
        <dbReference type="ChEBI" id="CHEBI:74411"/>
        <dbReference type="ChEBI" id="CHEBI:82852"/>
        <dbReference type="EC" id="3.5.4.33"/>
    </reaction>
</comment>
<comment type="caution">
    <text evidence="10">The sequence shown here is derived from an EMBL/GenBank/DDBJ whole genome shotgun (WGS) entry which is preliminary data.</text>
</comment>
<feature type="domain" description="CMP/dCMP-type deaminase" evidence="9">
    <location>
        <begin position="8"/>
        <end position="120"/>
    </location>
</feature>
<feature type="binding site" evidence="8">
    <location>
        <position position="92"/>
    </location>
    <ligand>
        <name>Zn(2+)</name>
        <dbReference type="ChEBI" id="CHEBI:29105"/>
        <note>catalytic</note>
    </ligand>
</feature>
<dbReference type="GO" id="GO:0052717">
    <property type="term" value="F:tRNA-specific adenosine-34 deaminase activity"/>
    <property type="evidence" value="ECO:0007669"/>
    <property type="project" value="UniProtKB-UniRule"/>
</dbReference>
<comment type="function">
    <text evidence="8">Catalyzes the deamination of adenosine to inosine at the wobble position 34 of tRNA(Arg2).</text>
</comment>
<dbReference type="Pfam" id="PF00383">
    <property type="entry name" value="dCMP_cyt_deam_1"/>
    <property type="match status" value="1"/>
</dbReference>
<dbReference type="RefSeq" id="WP_123662145.1">
    <property type="nucleotide sequence ID" value="NZ_RARA01000010.1"/>
</dbReference>
<feature type="binding site" evidence="8">
    <location>
        <position position="89"/>
    </location>
    <ligand>
        <name>Zn(2+)</name>
        <dbReference type="ChEBI" id="CHEBI:29105"/>
        <note>catalytic</note>
    </ligand>
</feature>
<dbReference type="InterPro" id="IPR028883">
    <property type="entry name" value="tRNA_aden_deaminase"/>
</dbReference>
<comment type="similarity">
    <text evidence="1">Belongs to the cytidine and deoxycytidylate deaminase family. ADAT2 subfamily.</text>
</comment>
<dbReference type="CDD" id="cd01285">
    <property type="entry name" value="nucleoside_deaminase"/>
    <property type="match status" value="1"/>
</dbReference>